<gene>
    <name evidence="2" type="ORF">C8N29_1434</name>
</gene>
<name>A0A2T5IRS7_9GAMM</name>
<organism evidence="2 3">
    <name type="scientific">Agitococcus lubricus</name>
    <dbReference type="NCBI Taxonomy" id="1077255"/>
    <lineage>
        <taxon>Bacteria</taxon>
        <taxon>Pseudomonadati</taxon>
        <taxon>Pseudomonadota</taxon>
        <taxon>Gammaproteobacteria</taxon>
        <taxon>Moraxellales</taxon>
        <taxon>Moraxellaceae</taxon>
        <taxon>Agitococcus</taxon>
    </lineage>
</organism>
<evidence type="ECO:0000259" key="1">
    <source>
        <dbReference type="Pfam" id="PF11738"/>
    </source>
</evidence>
<dbReference type="Gene3D" id="3.30.565.40">
    <property type="entry name" value="Fervidobacterium nodosum Rt17-B1 like"/>
    <property type="match status" value="1"/>
</dbReference>
<comment type="caution">
    <text evidence="2">The sequence shown here is derived from an EMBL/GenBank/DDBJ whole genome shotgun (WGS) entry which is preliminary data.</text>
</comment>
<dbReference type="PROSITE" id="PS51257">
    <property type="entry name" value="PROKAR_LIPOPROTEIN"/>
    <property type="match status" value="1"/>
</dbReference>
<evidence type="ECO:0000313" key="2">
    <source>
        <dbReference type="EMBL" id="PTQ86524.1"/>
    </source>
</evidence>
<proteinExistence type="predicted"/>
<dbReference type="InterPro" id="IPR021729">
    <property type="entry name" value="DUF3298"/>
</dbReference>
<dbReference type="RefSeq" id="WP_107867119.1">
    <property type="nucleotide sequence ID" value="NZ_QAON01000043.1"/>
</dbReference>
<protein>
    <submittedName>
        <fullName evidence="2">Uncharacterized protein DUF3298</fullName>
    </submittedName>
</protein>
<dbReference type="OrthoDB" id="5637at2"/>
<dbReference type="InterPro" id="IPR037126">
    <property type="entry name" value="PdaC/RsiV-like_sf"/>
</dbReference>
<dbReference type="Pfam" id="PF11738">
    <property type="entry name" value="DUF3298"/>
    <property type="match status" value="1"/>
</dbReference>
<reference evidence="2 3" key="1">
    <citation type="submission" date="2018-04" db="EMBL/GenBank/DDBJ databases">
        <title>Genomic Encyclopedia of Archaeal and Bacterial Type Strains, Phase II (KMG-II): from individual species to whole genera.</title>
        <authorList>
            <person name="Goeker M."/>
        </authorList>
    </citation>
    <scope>NUCLEOTIDE SEQUENCE [LARGE SCALE GENOMIC DNA]</scope>
    <source>
        <strain evidence="2 3">DSM 5822</strain>
    </source>
</reference>
<sequence length="257" mass="29259">MMKNYLLPTLLVISLSACDKPQAPKPVEKPTPTPVAVVTPTSYAPLAVKDETWKKNKPQCKGNDCPYMEVELQQIEDAALKPLIERELVGLVYVDDKQPKFNTIAQLSQYFWPKTEGQWNIYLQSKILRQKQHLLVVELNSDTYLDGAHGSPVTKYLNINRQNQQLLTLKDVLVTGQEQAFWALVKKLHQQWLKQNDLTDPDLMTAWPFVTTDNIALGEKGIIVKYQAYAIAAYAFGQPEFVVPYEQLKGIVKPEFL</sequence>
<keyword evidence="3" id="KW-1185">Reference proteome</keyword>
<dbReference type="Proteomes" id="UP000244223">
    <property type="component" value="Unassembled WGS sequence"/>
</dbReference>
<feature type="domain" description="DUF3298" evidence="1">
    <location>
        <begin position="170"/>
        <end position="246"/>
    </location>
</feature>
<evidence type="ECO:0000313" key="3">
    <source>
        <dbReference type="Proteomes" id="UP000244223"/>
    </source>
</evidence>
<dbReference type="AlphaFoldDB" id="A0A2T5IRS7"/>
<accession>A0A2T5IRS7</accession>
<dbReference type="Gene3D" id="3.90.640.20">
    <property type="entry name" value="Heat-shock cognate protein, ATPase"/>
    <property type="match status" value="1"/>
</dbReference>
<dbReference type="EMBL" id="QAON01000043">
    <property type="protein sequence ID" value="PTQ86524.1"/>
    <property type="molecule type" value="Genomic_DNA"/>
</dbReference>